<evidence type="ECO:0000313" key="2">
    <source>
        <dbReference type="EMBL" id="NKY87764.1"/>
    </source>
</evidence>
<dbReference type="Pfam" id="PF00756">
    <property type="entry name" value="Esterase"/>
    <property type="match status" value="1"/>
</dbReference>
<comment type="caution">
    <text evidence="2">The sequence shown here is derived from an EMBL/GenBank/DDBJ whole genome shotgun (WGS) entry which is preliminary data.</text>
</comment>
<reference evidence="2 3" key="1">
    <citation type="submission" date="2020-04" db="EMBL/GenBank/DDBJ databases">
        <title>MicrobeNet Type strains.</title>
        <authorList>
            <person name="Nicholson A.C."/>
        </authorList>
    </citation>
    <scope>NUCLEOTIDE SEQUENCE [LARGE SCALE GENOMIC DNA]</scope>
    <source>
        <strain evidence="2 3">DSM 44445</strain>
    </source>
</reference>
<organism evidence="2 3">
    <name type="scientific">Nocardia veterana</name>
    <dbReference type="NCBI Taxonomy" id="132249"/>
    <lineage>
        <taxon>Bacteria</taxon>
        <taxon>Bacillati</taxon>
        <taxon>Actinomycetota</taxon>
        <taxon>Actinomycetes</taxon>
        <taxon>Mycobacteriales</taxon>
        <taxon>Nocardiaceae</taxon>
        <taxon>Nocardia</taxon>
    </lineage>
</organism>
<dbReference type="Gene3D" id="3.40.50.1820">
    <property type="entry name" value="alpha/beta hydrolase"/>
    <property type="match status" value="1"/>
</dbReference>
<dbReference type="InterPro" id="IPR050583">
    <property type="entry name" value="Mycobacterial_A85_antigen"/>
</dbReference>
<dbReference type="InterPro" id="IPR000801">
    <property type="entry name" value="Esterase-like"/>
</dbReference>
<dbReference type="GO" id="GO:0016747">
    <property type="term" value="F:acyltransferase activity, transferring groups other than amino-acyl groups"/>
    <property type="evidence" value="ECO:0007669"/>
    <property type="project" value="TreeGrafter"/>
</dbReference>
<keyword evidence="1" id="KW-0732">Signal</keyword>
<feature type="signal peptide" evidence="1">
    <location>
        <begin position="1"/>
        <end position="27"/>
    </location>
</feature>
<dbReference type="Proteomes" id="UP000523447">
    <property type="component" value="Unassembled WGS sequence"/>
</dbReference>
<dbReference type="SUPFAM" id="SSF53474">
    <property type="entry name" value="alpha/beta-Hydrolases"/>
    <property type="match status" value="1"/>
</dbReference>
<accession>A0A7X6M107</accession>
<evidence type="ECO:0000313" key="3">
    <source>
        <dbReference type="Proteomes" id="UP000523447"/>
    </source>
</evidence>
<dbReference type="InterPro" id="IPR029058">
    <property type="entry name" value="AB_hydrolase_fold"/>
</dbReference>
<gene>
    <name evidence="2" type="ORF">HGA07_19280</name>
</gene>
<evidence type="ECO:0000256" key="1">
    <source>
        <dbReference type="SAM" id="SignalP"/>
    </source>
</evidence>
<name>A0A7X6M107_9NOCA</name>
<feature type="chain" id="PRO_5038831408" evidence="1">
    <location>
        <begin position="28"/>
        <end position="327"/>
    </location>
</feature>
<dbReference type="PANTHER" id="PTHR48098:SF1">
    <property type="entry name" value="DIACYLGLYCEROL ACYLTRANSFERASE_MYCOLYLTRANSFERASE AG85A"/>
    <property type="match status" value="1"/>
</dbReference>
<dbReference type="PANTHER" id="PTHR48098">
    <property type="entry name" value="ENTEROCHELIN ESTERASE-RELATED"/>
    <property type="match status" value="1"/>
</dbReference>
<proteinExistence type="predicted"/>
<sequence>MPNLSGRGARWLAAVVVSLLSATAVGAATAAADPVAPVAAQVGLNVYSPAMDRFVPVRVLRPADTSSPRPTLYLLDGVEGGETGSGWLDRTDAAAFFADKNVNVVLVLAGRASYYTDWERDDPALGRNKWATFLTRELPPVIDATFGTTGRNAIAGLSMSALSVLSLAVRAPGVYRAVGSYSGCAQTSDPVAQAYVAMMVARYGANPVNMWGPPADPEWAANDPTLHADSLRGTQVYVSTGTGLPGPHETMADRDVAGNPVALADRIVIGGGFESVVNGCTARLATALQAAGVPAQVVFRPTGTHAWGYWQDALHDSWPMFAAALGA</sequence>
<keyword evidence="3" id="KW-1185">Reference proteome</keyword>
<dbReference type="RefSeq" id="WP_040724182.1">
    <property type="nucleotide sequence ID" value="NZ_CAWPHS010000014.1"/>
</dbReference>
<dbReference type="EMBL" id="JAAXPE010000021">
    <property type="protein sequence ID" value="NKY87764.1"/>
    <property type="molecule type" value="Genomic_DNA"/>
</dbReference>
<protein>
    <submittedName>
        <fullName evidence="2">Esterase family protein</fullName>
    </submittedName>
</protein>
<dbReference type="AlphaFoldDB" id="A0A7X6M107"/>